<protein>
    <submittedName>
        <fullName evidence="2">Uncharacterized protein</fullName>
    </submittedName>
</protein>
<reference evidence="2" key="1">
    <citation type="submission" date="2020-02" db="EMBL/GenBank/DDBJ databases">
        <authorList>
            <person name="Meier V. D."/>
        </authorList>
    </citation>
    <scope>NUCLEOTIDE SEQUENCE</scope>
    <source>
        <strain evidence="2">AVDCRST_MAG23</strain>
    </source>
</reference>
<evidence type="ECO:0000256" key="1">
    <source>
        <dbReference type="SAM" id="MobiDB-lite"/>
    </source>
</evidence>
<feature type="region of interest" description="Disordered" evidence="1">
    <location>
        <begin position="1"/>
        <end position="46"/>
    </location>
</feature>
<dbReference type="EMBL" id="CADCWD010000016">
    <property type="protein sequence ID" value="CAA9524244.1"/>
    <property type="molecule type" value="Genomic_DNA"/>
</dbReference>
<organism evidence="2">
    <name type="scientific">uncultured Sphingosinicella sp</name>
    <dbReference type="NCBI Taxonomy" id="478748"/>
    <lineage>
        <taxon>Bacteria</taxon>
        <taxon>Pseudomonadati</taxon>
        <taxon>Pseudomonadota</taxon>
        <taxon>Alphaproteobacteria</taxon>
        <taxon>Sphingomonadales</taxon>
        <taxon>Sphingosinicellaceae</taxon>
        <taxon>Sphingosinicella</taxon>
        <taxon>environmental samples</taxon>
    </lineage>
</organism>
<name>A0A6J4TIB0_9SPHN</name>
<proteinExistence type="predicted"/>
<feature type="compositionally biased region" description="Low complexity" evidence="1">
    <location>
        <begin position="25"/>
        <end position="34"/>
    </location>
</feature>
<accession>A0A6J4TIB0</accession>
<dbReference type="AlphaFoldDB" id="A0A6J4TIB0"/>
<gene>
    <name evidence="2" type="ORF">AVDCRST_MAG23-301</name>
</gene>
<feature type="non-terminal residue" evidence="2">
    <location>
        <position position="46"/>
    </location>
</feature>
<feature type="non-terminal residue" evidence="2">
    <location>
        <position position="1"/>
    </location>
</feature>
<sequence length="46" mass="5208">VDQCCNPIAPDRHRDLRDRRHGGAARRLAGGPRRAAARADRCHHRL</sequence>
<evidence type="ECO:0000313" key="2">
    <source>
        <dbReference type="EMBL" id="CAA9524244.1"/>
    </source>
</evidence>